<keyword evidence="17" id="KW-1185">Reference proteome</keyword>
<dbReference type="SMART" id="SM00184">
    <property type="entry name" value="RING"/>
    <property type="match status" value="1"/>
</dbReference>
<feature type="compositionally biased region" description="Polar residues" evidence="12">
    <location>
        <begin position="698"/>
        <end position="707"/>
    </location>
</feature>
<keyword evidence="10" id="KW-0539">Nucleus</keyword>
<gene>
    <name evidence="16" type="ORF">CRG98_047671</name>
</gene>
<dbReference type="PANTHER" id="PTHR45626:SF17">
    <property type="entry name" value="HELICASE-LIKE TRANSCRIPTION FACTOR"/>
    <property type="match status" value="1"/>
</dbReference>
<feature type="region of interest" description="Disordered" evidence="12">
    <location>
        <begin position="1209"/>
        <end position="1228"/>
    </location>
</feature>
<dbReference type="InterPro" id="IPR001841">
    <property type="entry name" value="Znf_RING"/>
</dbReference>
<comment type="caution">
    <text evidence="16">The sequence shown here is derived from an EMBL/GenBank/DDBJ whole genome shotgun (WGS) entry which is preliminary data.</text>
</comment>
<feature type="domain" description="Helicase ATP-binding" evidence="14">
    <location>
        <begin position="259"/>
        <end position="484"/>
    </location>
</feature>
<dbReference type="GO" id="GO:0008270">
    <property type="term" value="F:zinc ion binding"/>
    <property type="evidence" value="ECO:0007669"/>
    <property type="project" value="UniProtKB-KW"/>
</dbReference>
<dbReference type="Pfam" id="PF00271">
    <property type="entry name" value="Helicase_C"/>
    <property type="match status" value="1"/>
</dbReference>
<dbReference type="SMART" id="SM00910">
    <property type="entry name" value="HIRAN"/>
    <property type="match status" value="1"/>
</dbReference>
<evidence type="ECO:0000256" key="3">
    <source>
        <dbReference type="ARBA" id="ARBA00022723"/>
    </source>
</evidence>
<feature type="region of interest" description="Disordered" evidence="12">
    <location>
        <begin position="686"/>
        <end position="707"/>
    </location>
</feature>
<dbReference type="SMART" id="SM00490">
    <property type="entry name" value="HELICc"/>
    <property type="match status" value="1"/>
</dbReference>
<feature type="domain" description="Helicase C-terminal" evidence="15">
    <location>
        <begin position="712"/>
        <end position="868"/>
    </location>
</feature>
<comment type="similarity">
    <text evidence="2">Belongs to the SNF2/RAD54 helicase family. RAD16 subfamily.</text>
</comment>
<dbReference type="SUPFAM" id="SSF52540">
    <property type="entry name" value="P-loop containing nucleoside triphosphate hydrolases"/>
    <property type="match status" value="2"/>
</dbReference>
<evidence type="ECO:0000259" key="14">
    <source>
        <dbReference type="PROSITE" id="PS51192"/>
    </source>
</evidence>
<sequence length="1545" mass="170721">MGDATFFVSSSWGGNFDEDTTEDGSQSSQFHYSSSEPYMMGFVFANIVGLQYYPGTISGRELVGLVREPLNPYDSNAIKVLNTRNIQVGHIERSVAAILAPLIDSEMIIAEGIVPNSRSSGNRYKILCQIHIFAREEAAETVKAAIARGGLDLITETSPSFALSEAAVVKGMRKKKGKGEKRSLDEIFDLVEKNVNEKAKMETLALEPPKEVIKSELLEHQKVGLGWLVHRENSEELPPFWEEEKDGKYVNVLTNFVTEDRPDPLRGGIFADDMGLGKTLTLLSLIALDKFGGPGISGTVNAKESGEEGETSEFVPPVSSSRKRGRAPKTARSVKECKTKKISRPMSSSAQIKHKMTLVVCPPSVFSSWITQLGDHTIPGKLKVYLYYGSDRTSSPDELRKYDIVLTTYTTLASEQANQDDTPVGRIEWWRIILDEAHLIKNVKAQQSLVVTNLIAERRWVVTGTPIQNGSFDLFSLMTFLHFEPFSIKSYWRSLIQRPINQGKSMGLSRLQILMATISLRRTKDKALAGLPKKTIETCLVDLSLEERRLYDQMETEAKNIVRNCIQGGTLMQNYTTILSIILRLRQICISLALCPPDLKSILPAETIEDVSKNPELLKKVVEVLQDGEDLDCPICISPPTDIVITCCAHIFCRNCILKIMKSVNSRCPLCRRPLSEADLFSAPPKSLKKEDRETLDSKPTGSAPQSSKVSALVELLKASRDQSPAVKSVIYSQFRKMLILLEEPLKEAGYKILRLDGSMTAKKRIQVIEEFESCESDGSMVLLASLRSSGAGINLTAASVVYLLEPWWNPAVEEQAMDRVHRIGQTKEVRIVRMIARDSIEERVLELQETKKRLARDAFVGKEGSKSRRESCKHIFLFLRTMNHCSGDDLEKWRNIFGCFGSSLYEIINHAIELAKVDTPHEFDVQKIGIAQRLFSTNHYMSAPPPKQDDQPGAGQAVAPATRDKNDAEVAAGEVNKNVCDLEDDHQLVEGKPVETETSTQNNGIGVVKIANEKSEDRGDVAWTSNDTNDNQSPYESEEDMYFELVLVDEEGGMEDEDEIMQETLRLKEVLDDSQTEDQILLDSLIKLKSMTNLTVPIVYAKNLTEDQVLLKPADVELPGMVNPEAVEDEDIEEGEIIPLLFRRPEAVNYVDCMDASPLNSPMTSEKPMTFGDKGDDVADELEVTRTANLNKAKFDNRAAPALVKSVNTELPKKANPKASENEEEEPYTLPFSRCVAPVNSVAPMNVSPSTSLKASEGPMTFIGKDSAVVVDEPGVVKMTNDNKVKVYNKAAPALVKPGNTELLGKVNPEAVEDKEEEPLWFHRRVPPADSAAPMDVRSLTSSVPFERPTTVGGKDNVIVDKPGVTIMTNINKAKFYKGAARADNECQAGKSKPDNLFKKPADGSIMGSGNKPSMMGGANQAGTGVVKGIKPNAAFRNPVNMMNSKGIRGSAPTTQARQETLNKIPPVSKVLQTVSNEAKLPEKTPDKVLGFKWGSLPVKDLVDLPLQVLGPKLRPADASVAWHKAVWFSSGIPRVSFIAWLRV</sequence>
<dbReference type="InterPro" id="IPR027417">
    <property type="entry name" value="P-loop_NTPase"/>
</dbReference>
<keyword evidence="6" id="KW-0378">Hydrolase</keyword>
<accession>A0A2I0HK34</accession>
<feature type="compositionally biased region" description="Basic and acidic residues" evidence="12">
    <location>
        <begin position="688"/>
        <end position="697"/>
    </location>
</feature>
<dbReference type="InterPro" id="IPR014001">
    <property type="entry name" value="Helicase_ATP-bd"/>
</dbReference>
<keyword evidence="3" id="KW-0479">Metal-binding</keyword>
<name>A0A2I0HK34_PUNGR</name>
<dbReference type="GO" id="GO:0004386">
    <property type="term" value="F:helicase activity"/>
    <property type="evidence" value="ECO:0007669"/>
    <property type="project" value="UniProtKB-KW"/>
</dbReference>
<dbReference type="InterPro" id="IPR013083">
    <property type="entry name" value="Znf_RING/FYVE/PHD"/>
</dbReference>
<evidence type="ECO:0000259" key="15">
    <source>
        <dbReference type="PROSITE" id="PS51194"/>
    </source>
</evidence>
<dbReference type="Pfam" id="PF13920">
    <property type="entry name" value="zf-C3HC4_3"/>
    <property type="match status" value="1"/>
</dbReference>
<protein>
    <recommendedName>
        <fullName evidence="18">SWI/SNF-related matrix-associated actin-dependent regulator of chromatin subfamily A member 3-like 1</fullName>
    </recommendedName>
</protein>
<dbReference type="PROSITE" id="PS51192">
    <property type="entry name" value="HELICASE_ATP_BIND_1"/>
    <property type="match status" value="1"/>
</dbReference>
<dbReference type="GO" id="GO:0005524">
    <property type="term" value="F:ATP binding"/>
    <property type="evidence" value="ECO:0007669"/>
    <property type="project" value="UniProtKB-KW"/>
</dbReference>
<dbReference type="InterPro" id="IPR014905">
    <property type="entry name" value="HIRAN"/>
</dbReference>
<evidence type="ECO:0000256" key="10">
    <source>
        <dbReference type="ARBA" id="ARBA00023242"/>
    </source>
</evidence>
<evidence type="ECO:0000313" key="16">
    <source>
        <dbReference type="EMBL" id="PKI31953.1"/>
    </source>
</evidence>
<dbReference type="PANTHER" id="PTHR45626">
    <property type="entry name" value="TRANSCRIPTION TERMINATION FACTOR 2-RELATED"/>
    <property type="match status" value="1"/>
</dbReference>
<dbReference type="SMART" id="SM00487">
    <property type="entry name" value="DEXDc"/>
    <property type="match status" value="1"/>
</dbReference>
<evidence type="ECO:0000256" key="4">
    <source>
        <dbReference type="ARBA" id="ARBA00022741"/>
    </source>
</evidence>
<comment type="subcellular location">
    <subcellularLocation>
        <location evidence="1">Nucleus</location>
    </subcellularLocation>
</comment>
<dbReference type="Gene3D" id="3.30.70.2330">
    <property type="match status" value="1"/>
</dbReference>
<keyword evidence="4" id="KW-0547">Nucleotide-binding</keyword>
<evidence type="ECO:0000256" key="7">
    <source>
        <dbReference type="ARBA" id="ARBA00022806"/>
    </source>
</evidence>
<dbReference type="Pfam" id="PF08797">
    <property type="entry name" value="HIRAN"/>
    <property type="match status" value="1"/>
</dbReference>
<dbReference type="GO" id="GO:0006281">
    <property type="term" value="P:DNA repair"/>
    <property type="evidence" value="ECO:0007669"/>
    <property type="project" value="TreeGrafter"/>
</dbReference>
<organism evidence="16 17">
    <name type="scientific">Punica granatum</name>
    <name type="common">Pomegranate</name>
    <dbReference type="NCBI Taxonomy" id="22663"/>
    <lineage>
        <taxon>Eukaryota</taxon>
        <taxon>Viridiplantae</taxon>
        <taxon>Streptophyta</taxon>
        <taxon>Embryophyta</taxon>
        <taxon>Tracheophyta</taxon>
        <taxon>Spermatophyta</taxon>
        <taxon>Magnoliopsida</taxon>
        <taxon>eudicotyledons</taxon>
        <taxon>Gunneridae</taxon>
        <taxon>Pentapetalae</taxon>
        <taxon>rosids</taxon>
        <taxon>malvids</taxon>
        <taxon>Myrtales</taxon>
        <taxon>Lythraceae</taxon>
        <taxon>Punica</taxon>
    </lineage>
</organism>
<dbReference type="Gene3D" id="3.40.50.10810">
    <property type="entry name" value="Tandem AAA-ATPase domain"/>
    <property type="match status" value="2"/>
</dbReference>
<feature type="domain" description="RING-type" evidence="13">
    <location>
        <begin position="633"/>
        <end position="672"/>
    </location>
</feature>
<evidence type="ECO:0000256" key="11">
    <source>
        <dbReference type="PROSITE-ProRule" id="PRU00175"/>
    </source>
</evidence>
<evidence type="ECO:0000256" key="1">
    <source>
        <dbReference type="ARBA" id="ARBA00004123"/>
    </source>
</evidence>
<dbReference type="InterPro" id="IPR049730">
    <property type="entry name" value="SNF2/RAD54-like_C"/>
</dbReference>
<dbReference type="EMBL" id="PGOL01008199">
    <property type="protein sequence ID" value="PKI31953.1"/>
    <property type="molecule type" value="Genomic_DNA"/>
</dbReference>
<dbReference type="SUPFAM" id="SSF57850">
    <property type="entry name" value="RING/U-box"/>
    <property type="match status" value="1"/>
</dbReference>
<dbReference type="STRING" id="22663.A0A2I0HK34"/>
<proteinExistence type="inferred from homology"/>
<dbReference type="Pfam" id="PF00176">
    <property type="entry name" value="SNF2-rel_dom"/>
    <property type="match status" value="1"/>
</dbReference>
<evidence type="ECO:0000313" key="17">
    <source>
        <dbReference type="Proteomes" id="UP000233551"/>
    </source>
</evidence>
<dbReference type="GO" id="GO:0016818">
    <property type="term" value="F:hydrolase activity, acting on acid anhydrides, in phosphorus-containing anhydrides"/>
    <property type="evidence" value="ECO:0007669"/>
    <property type="project" value="InterPro"/>
</dbReference>
<evidence type="ECO:0008006" key="18">
    <source>
        <dbReference type="Google" id="ProtNLM"/>
    </source>
</evidence>
<keyword evidence="5 11" id="KW-0863">Zinc-finger</keyword>
<evidence type="ECO:0000256" key="2">
    <source>
        <dbReference type="ARBA" id="ARBA00008438"/>
    </source>
</evidence>
<keyword evidence="9" id="KW-0067">ATP-binding</keyword>
<dbReference type="InterPro" id="IPR000330">
    <property type="entry name" value="SNF2_N"/>
</dbReference>
<dbReference type="InterPro" id="IPR001650">
    <property type="entry name" value="Helicase_C-like"/>
</dbReference>
<dbReference type="PROSITE" id="PS00518">
    <property type="entry name" value="ZF_RING_1"/>
    <property type="match status" value="1"/>
</dbReference>
<dbReference type="CDD" id="cd18793">
    <property type="entry name" value="SF2_C_SNF"/>
    <property type="match status" value="1"/>
</dbReference>
<dbReference type="InterPro" id="IPR038718">
    <property type="entry name" value="SNF2-like_sf"/>
</dbReference>
<evidence type="ECO:0000256" key="9">
    <source>
        <dbReference type="ARBA" id="ARBA00022840"/>
    </source>
</evidence>
<feature type="region of interest" description="Disordered" evidence="12">
    <location>
        <begin position="302"/>
        <end position="332"/>
    </location>
</feature>
<feature type="region of interest" description="Disordered" evidence="12">
    <location>
        <begin position="940"/>
        <end position="967"/>
    </location>
</feature>
<dbReference type="Gene3D" id="3.30.40.10">
    <property type="entry name" value="Zinc/RING finger domain, C3HC4 (zinc finger)"/>
    <property type="match status" value="1"/>
</dbReference>
<evidence type="ECO:0000259" key="13">
    <source>
        <dbReference type="PROSITE" id="PS50089"/>
    </source>
</evidence>
<dbReference type="PROSITE" id="PS50089">
    <property type="entry name" value="ZF_RING_2"/>
    <property type="match status" value="1"/>
</dbReference>
<evidence type="ECO:0000256" key="5">
    <source>
        <dbReference type="ARBA" id="ARBA00022771"/>
    </source>
</evidence>
<dbReference type="Proteomes" id="UP000233551">
    <property type="component" value="Unassembled WGS sequence"/>
</dbReference>
<keyword evidence="7" id="KW-0347">Helicase</keyword>
<dbReference type="InterPro" id="IPR050628">
    <property type="entry name" value="SNF2_RAD54_helicase_TF"/>
</dbReference>
<evidence type="ECO:0000256" key="8">
    <source>
        <dbReference type="ARBA" id="ARBA00022833"/>
    </source>
</evidence>
<dbReference type="InterPro" id="IPR017907">
    <property type="entry name" value="Znf_RING_CS"/>
</dbReference>
<reference evidence="16 17" key="1">
    <citation type="submission" date="2017-11" db="EMBL/GenBank/DDBJ databases">
        <title>De-novo sequencing of pomegranate (Punica granatum L.) genome.</title>
        <authorList>
            <person name="Akparov Z."/>
            <person name="Amiraslanov A."/>
            <person name="Hajiyeva S."/>
            <person name="Abbasov M."/>
            <person name="Kaur K."/>
            <person name="Hamwieh A."/>
            <person name="Solovyev V."/>
            <person name="Salamov A."/>
            <person name="Braich B."/>
            <person name="Kosarev P."/>
            <person name="Mahmoud A."/>
            <person name="Hajiyev E."/>
            <person name="Babayeva S."/>
            <person name="Izzatullayeva V."/>
            <person name="Mammadov A."/>
            <person name="Mammadov A."/>
            <person name="Sharifova S."/>
            <person name="Ojaghi J."/>
            <person name="Eynullazada K."/>
            <person name="Bayramov B."/>
            <person name="Abdulazimova A."/>
            <person name="Shahmuradov I."/>
        </authorList>
    </citation>
    <scope>NUCLEOTIDE SEQUENCE [LARGE SCALE GENOMIC DNA]</scope>
    <source>
        <strain evidence="17">cv. AG2017</strain>
        <tissue evidence="16">Leaf</tissue>
    </source>
</reference>
<keyword evidence="8" id="KW-0862">Zinc</keyword>
<dbReference type="GO" id="GO:0003676">
    <property type="term" value="F:nucleic acid binding"/>
    <property type="evidence" value="ECO:0007669"/>
    <property type="project" value="InterPro"/>
</dbReference>
<dbReference type="GO" id="GO:0005634">
    <property type="term" value="C:nucleus"/>
    <property type="evidence" value="ECO:0007669"/>
    <property type="project" value="UniProtKB-SubCell"/>
</dbReference>
<feature type="region of interest" description="Disordered" evidence="12">
    <location>
        <begin position="1019"/>
        <end position="1038"/>
    </location>
</feature>
<dbReference type="GO" id="GO:0008094">
    <property type="term" value="F:ATP-dependent activity, acting on DNA"/>
    <property type="evidence" value="ECO:0007669"/>
    <property type="project" value="TreeGrafter"/>
</dbReference>
<evidence type="ECO:0000256" key="6">
    <source>
        <dbReference type="ARBA" id="ARBA00022801"/>
    </source>
</evidence>
<dbReference type="Gene3D" id="3.40.50.300">
    <property type="entry name" value="P-loop containing nucleotide triphosphate hydrolases"/>
    <property type="match status" value="1"/>
</dbReference>
<evidence type="ECO:0000256" key="12">
    <source>
        <dbReference type="SAM" id="MobiDB-lite"/>
    </source>
</evidence>
<dbReference type="PROSITE" id="PS51194">
    <property type="entry name" value="HELICASE_CTER"/>
    <property type="match status" value="1"/>
</dbReference>
<feature type="compositionally biased region" description="Polar residues" evidence="12">
    <location>
        <begin position="1024"/>
        <end position="1036"/>
    </location>
</feature>